<keyword evidence="3" id="KW-1185">Reference proteome</keyword>
<sequence>MPNEYIILFSREGIFKIKYSKLNNIENKMRYIIIFIFLIQWAILPGCKCQQHDFNTYCGYEIESECDDIIGNNLYQCITTGHAPVLREVCPYSESLPASCQSSPVNSQCVPISPSCLCSGSDDQCGSSFPSYCPLSRFPLSHNLYQCSGEGSYPILMWSCPNGCHHHKYNDSCKREPNSEFLGKIKKVVILMQENRAFDNYYGTMAGVRNYLEKPRNVFYQPDPKGVNQFNGIKSTVPFEITGLNSDCIAAGTISWDQSHISYNGGLNNNWVNGSTAYAMGFFTRTSTLQFYFQLAESFTILDQYYQGIMASTYPNRIFHWSGTIDARGKTRVGPVIHNDIIPPPDWPTYPEMLDAANVTWRLYQDKRDEFDCNPLFWFEQFQMAENGSSLSTNGLKYWGMEAFYQHLQSNSLPNVTWLVAPQELIEHPMNGPHGGQWFTQQIINYIGNGSQEVWGDIAFILNYDESGGFFDHVTPPVAPLGTIDEWTYDMNGEVSPIGPGARVPSMMISPFSTGNNVFVENTDHTSVMMFLEEWTEAAGYGRVENNQISKYRRNFMSDYTHSLDFSKDVTFPLPTYVVPTPAFDNHTRDGWIATEQCSVVPGGFTSPYVTRNFPPTQSMEIGFKKVVGHDPSIGRSYVFDMNTSPSGGSGALAVINGNLGIEPVDPSKTTTNQIFQIVPSTIYTVGSQINTTANGAEQCICTSESVLTYMIILILITLPTSINIITTDNNFYSIQLSNGKLLEQNQFKVPGNCQIFDILPGVGNEFQFYGINGTDPAFPMIFLYNPTENELSTQFEIYKAYDTGYEGFIGTNGYDKTNNIVYQCVYGQSSNDLGDLVLIGSDFKNQNQYGRDQIPVNNITVYAYNLTSSKIIQSVEFTIPNLQIYVGLSDVIYYKGSVYIATGALGYPSVIFQLNMETNSVTTVLSVETPYHSGYLEPFVFDQVNEYMAYINIVGDKLYLYMLDLITLSNSLIKIPNYVPYNDYSYFISFR</sequence>
<evidence type="ECO:0008006" key="4">
    <source>
        <dbReference type="Google" id="ProtNLM"/>
    </source>
</evidence>
<organism evidence="2 3">
    <name type="scientific">Heterostelium pallidum (strain ATCC 26659 / Pp 5 / PN500)</name>
    <name type="common">Cellular slime mold</name>
    <name type="synonym">Polysphondylium pallidum</name>
    <dbReference type="NCBI Taxonomy" id="670386"/>
    <lineage>
        <taxon>Eukaryota</taxon>
        <taxon>Amoebozoa</taxon>
        <taxon>Evosea</taxon>
        <taxon>Eumycetozoa</taxon>
        <taxon>Dictyostelia</taxon>
        <taxon>Acytosteliales</taxon>
        <taxon>Acytosteliaceae</taxon>
        <taxon>Heterostelium</taxon>
    </lineage>
</organism>
<comment type="caution">
    <text evidence="2">The sequence shown here is derived from an EMBL/GenBank/DDBJ whole genome shotgun (WGS) entry which is preliminary data.</text>
</comment>
<name>D3AYH0_HETP5</name>
<evidence type="ECO:0000313" key="2">
    <source>
        <dbReference type="EMBL" id="EFA85997.1"/>
    </source>
</evidence>
<gene>
    <name evidence="2" type="ORF">PPL_01230</name>
</gene>
<dbReference type="GeneID" id="31356760"/>
<dbReference type="Pfam" id="PF04185">
    <property type="entry name" value="Phosphoesterase"/>
    <property type="match status" value="1"/>
</dbReference>
<dbReference type="Proteomes" id="UP000001396">
    <property type="component" value="Unassembled WGS sequence"/>
</dbReference>
<dbReference type="PANTHER" id="PTHR31956:SF1">
    <property type="entry name" value="NON-SPECIFIC PHOSPHOLIPASE C1"/>
    <property type="match status" value="1"/>
</dbReference>
<dbReference type="InterPro" id="IPR017850">
    <property type="entry name" value="Alkaline_phosphatase_core_sf"/>
</dbReference>
<dbReference type="InterPro" id="IPR007312">
    <property type="entry name" value="Phosphoesterase"/>
</dbReference>
<dbReference type="Gene3D" id="3.40.720.10">
    <property type="entry name" value="Alkaline Phosphatase, subunit A"/>
    <property type="match status" value="2"/>
</dbReference>
<dbReference type="RefSeq" id="XP_020438103.1">
    <property type="nucleotide sequence ID" value="XM_020572245.1"/>
</dbReference>
<dbReference type="EMBL" id="ADBJ01000004">
    <property type="protein sequence ID" value="EFA85997.1"/>
    <property type="molecule type" value="Genomic_DNA"/>
</dbReference>
<evidence type="ECO:0000256" key="1">
    <source>
        <dbReference type="ARBA" id="ARBA00022801"/>
    </source>
</evidence>
<protein>
    <recommendedName>
        <fullName evidence="4">Phospholipase C</fullName>
    </recommendedName>
</protein>
<proteinExistence type="predicted"/>
<dbReference type="STRING" id="670386.D3AYH0"/>
<accession>D3AYH0</accession>
<dbReference type="InParanoid" id="D3AYH0"/>
<evidence type="ECO:0000313" key="3">
    <source>
        <dbReference type="Proteomes" id="UP000001396"/>
    </source>
</evidence>
<dbReference type="PANTHER" id="PTHR31956">
    <property type="entry name" value="NON-SPECIFIC PHOSPHOLIPASE C4-RELATED"/>
    <property type="match status" value="1"/>
</dbReference>
<dbReference type="GO" id="GO:0042578">
    <property type="term" value="F:phosphoric ester hydrolase activity"/>
    <property type="evidence" value="ECO:0007669"/>
    <property type="project" value="UniProtKB-ARBA"/>
</dbReference>
<dbReference type="CDD" id="cd16014">
    <property type="entry name" value="PLC"/>
    <property type="match status" value="1"/>
</dbReference>
<reference evidence="2 3" key="1">
    <citation type="journal article" date="2011" name="Genome Res.">
        <title>Phylogeny-wide analysis of social amoeba genomes highlights ancient origins for complex intercellular communication.</title>
        <authorList>
            <person name="Heidel A.J."/>
            <person name="Lawal H.M."/>
            <person name="Felder M."/>
            <person name="Schilde C."/>
            <person name="Helps N.R."/>
            <person name="Tunggal B."/>
            <person name="Rivero F."/>
            <person name="John U."/>
            <person name="Schleicher M."/>
            <person name="Eichinger L."/>
            <person name="Platzer M."/>
            <person name="Noegel A.A."/>
            <person name="Schaap P."/>
            <person name="Gloeckner G."/>
        </authorList>
    </citation>
    <scope>NUCLEOTIDE SEQUENCE [LARGE SCALE GENOMIC DNA]</scope>
    <source>
        <strain evidence="3">ATCC 26659 / Pp 5 / PN500</strain>
    </source>
</reference>
<keyword evidence="1" id="KW-0378">Hydrolase</keyword>
<dbReference type="AlphaFoldDB" id="D3AYH0"/>